<protein>
    <recommendedName>
        <fullName evidence="4">YTH domain-containing family protein</fullName>
    </recommendedName>
</protein>
<evidence type="ECO:0000313" key="7">
    <source>
        <dbReference type="EMBL" id="GAV64887.1"/>
    </source>
</evidence>
<evidence type="ECO:0000256" key="1">
    <source>
        <dbReference type="ARBA" id="ARBA00004496"/>
    </source>
</evidence>
<feature type="compositionally biased region" description="Polar residues" evidence="5">
    <location>
        <begin position="287"/>
        <end position="310"/>
    </location>
</feature>
<dbReference type="Gene3D" id="3.10.590.10">
    <property type="entry name" value="ph1033 like domains"/>
    <property type="match status" value="1"/>
</dbReference>
<evidence type="ECO:0000259" key="6">
    <source>
        <dbReference type="PROSITE" id="PS50882"/>
    </source>
</evidence>
<dbReference type="InParanoid" id="A0A1Q3BA30"/>
<dbReference type="FunFam" id="3.10.590.10:FF:000001">
    <property type="entry name" value="YTH domain family 1, isoform CRA_a"/>
    <property type="match status" value="1"/>
</dbReference>
<reference evidence="8" key="1">
    <citation type="submission" date="2016-04" db="EMBL/GenBank/DDBJ databases">
        <title>Cephalotus genome sequencing.</title>
        <authorList>
            <person name="Fukushima K."/>
            <person name="Hasebe M."/>
            <person name="Fang X."/>
        </authorList>
    </citation>
    <scope>NUCLEOTIDE SEQUENCE [LARGE SCALE GENOMIC DNA]</scope>
    <source>
        <strain evidence="8">cv. St1</strain>
    </source>
</reference>
<dbReference type="InterPro" id="IPR007275">
    <property type="entry name" value="YTH_domain"/>
</dbReference>
<dbReference type="GO" id="GO:0061157">
    <property type="term" value="P:mRNA destabilization"/>
    <property type="evidence" value="ECO:0007669"/>
    <property type="project" value="TreeGrafter"/>
</dbReference>
<keyword evidence="3 4" id="KW-0694">RNA-binding</keyword>
<dbReference type="CDD" id="cd21134">
    <property type="entry name" value="YTH"/>
    <property type="match status" value="1"/>
</dbReference>
<comment type="function">
    <text evidence="4">Specifically recognizes and binds N6-methyladenosine (m6A)-containing RNAs, and regulates mRNA stability. M6A is a modification present at internal sites of mRNAs and some non-coding RNAs and plays a role in mRNA stability and processing.</text>
</comment>
<organism evidence="7 8">
    <name type="scientific">Cephalotus follicularis</name>
    <name type="common">Albany pitcher plant</name>
    <dbReference type="NCBI Taxonomy" id="3775"/>
    <lineage>
        <taxon>Eukaryota</taxon>
        <taxon>Viridiplantae</taxon>
        <taxon>Streptophyta</taxon>
        <taxon>Embryophyta</taxon>
        <taxon>Tracheophyta</taxon>
        <taxon>Spermatophyta</taxon>
        <taxon>Magnoliopsida</taxon>
        <taxon>eudicotyledons</taxon>
        <taxon>Gunneridae</taxon>
        <taxon>Pentapetalae</taxon>
        <taxon>rosids</taxon>
        <taxon>fabids</taxon>
        <taxon>Oxalidales</taxon>
        <taxon>Cephalotaceae</taxon>
        <taxon>Cephalotus</taxon>
    </lineage>
</organism>
<dbReference type="STRING" id="3775.A0A1Q3BA30"/>
<dbReference type="EMBL" id="BDDD01000373">
    <property type="protein sequence ID" value="GAV64887.1"/>
    <property type="molecule type" value="Genomic_DNA"/>
</dbReference>
<comment type="caution">
    <text evidence="7">The sequence shown here is derived from an EMBL/GenBank/DDBJ whole genome shotgun (WGS) entry which is preliminary data.</text>
</comment>
<evidence type="ECO:0000256" key="5">
    <source>
        <dbReference type="SAM" id="MobiDB-lite"/>
    </source>
</evidence>
<dbReference type="OrthoDB" id="306690at2759"/>
<dbReference type="AlphaFoldDB" id="A0A1Q3BA30"/>
<evidence type="ECO:0000256" key="3">
    <source>
        <dbReference type="ARBA" id="ARBA00022884"/>
    </source>
</evidence>
<accession>A0A1Q3BA30</accession>
<proteinExistence type="inferred from homology"/>
<feature type="region of interest" description="Disordered" evidence="5">
    <location>
        <begin position="281"/>
        <end position="311"/>
    </location>
</feature>
<dbReference type="GO" id="GO:0003729">
    <property type="term" value="F:mRNA binding"/>
    <property type="evidence" value="ECO:0007669"/>
    <property type="project" value="UniProtKB-UniRule"/>
</dbReference>
<dbReference type="Proteomes" id="UP000187406">
    <property type="component" value="Unassembled WGS sequence"/>
</dbReference>
<evidence type="ECO:0000313" key="8">
    <source>
        <dbReference type="Proteomes" id="UP000187406"/>
    </source>
</evidence>
<comment type="subcellular location">
    <subcellularLocation>
        <location evidence="1">Cytoplasm</location>
    </subcellularLocation>
</comment>
<dbReference type="PANTHER" id="PTHR12357:SF127">
    <property type="entry name" value="YTH DOMAIN-CONTAINING FAMILY PROTEIN"/>
    <property type="match status" value="1"/>
</dbReference>
<name>A0A1Q3BA30_CEPFO</name>
<comment type="similarity">
    <text evidence="4">Belongs to the YTHDF family.</text>
</comment>
<dbReference type="FunCoup" id="A0A1Q3BA30">
    <property type="interactions" value="1357"/>
</dbReference>
<evidence type="ECO:0000256" key="4">
    <source>
        <dbReference type="RuleBase" id="RU369095"/>
    </source>
</evidence>
<dbReference type="Pfam" id="PF04146">
    <property type="entry name" value="YTH"/>
    <property type="match status" value="1"/>
</dbReference>
<evidence type="ECO:0000256" key="2">
    <source>
        <dbReference type="ARBA" id="ARBA00022490"/>
    </source>
</evidence>
<feature type="domain" description="YTH" evidence="6">
    <location>
        <begin position="355"/>
        <end position="496"/>
    </location>
</feature>
<dbReference type="PANTHER" id="PTHR12357">
    <property type="entry name" value="YTH YT521-B HOMOLOGY DOMAIN-CONTAINING"/>
    <property type="match status" value="1"/>
</dbReference>
<keyword evidence="2" id="KW-0963">Cytoplasm</keyword>
<dbReference type="InterPro" id="IPR045168">
    <property type="entry name" value="YTH_prot"/>
</dbReference>
<sequence>MMKDVKADSCVDFRNSNMGCSNEGSSSDAASCISTAGDATVIKGSDFDHDEPSSYYFGYCYPGFDGSFGEVNDQGYYAGGDGMELQYPVTQGYNGSLVYLVPGFQPAYNSYSPYLHFTAVGVDGQFAGLQPYSPNPIFQPSMTSTGYFPAPLPYGELVPSPYSWDPSLFGGNGVYVNGYPGVLGSPGSKANISSPRHTCAPLSISSLPSLDVSSGPVMRNHSILVSKASQHGSTFHPDVLSKGYPPFAKFPLYNQEKRGVLHLNSPTNVKAKLRGWSDSEKLKSSKTDSVSDSGQLLNEQNNASRTTNAKGSLISGGHAAGSLVTDVNGNSNSITSLIRRDHYNLHDFPTTYDHAFFFVIKSYSEDDIHKSIKYNVWASTPNGNKRLDSAYQDAQDKMAEKGSKCPVFLFFSVNASGQFCGLAEMIGPVDYSKNMEFWQQDKWNGYFPVKWHIIKDVPNPQLRHITLENNDNKPVTNSRDTQEVRFPQGFEMLNIFKNHVSKTSILDDFDFYESRQNVMQEKRIRSSTTQSDYILQKADESSVGLQSLDVSGAKNNEEVLVVDKAGK</sequence>
<dbReference type="GO" id="GO:1990247">
    <property type="term" value="F:N6-methyladenosine-containing RNA reader activity"/>
    <property type="evidence" value="ECO:0007669"/>
    <property type="project" value="UniProtKB-UniRule"/>
</dbReference>
<dbReference type="GO" id="GO:0005737">
    <property type="term" value="C:cytoplasm"/>
    <property type="evidence" value="ECO:0007669"/>
    <property type="project" value="UniProtKB-SubCell"/>
</dbReference>
<dbReference type="PROSITE" id="PS50882">
    <property type="entry name" value="YTH"/>
    <property type="match status" value="1"/>
</dbReference>
<keyword evidence="8" id="KW-1185">Reference proteome</keyword>
<gene>
    <name evidence="7" type="ORF">CFOL_v3_08402</name>
</gene>